<dbReference type="InterPro" id="IPR004161">
    <property type="entry name" value="EFTu-like_2"/>
</dbReference>
<dbReference type="PANTHER" id="PTHR42908:SF8">
    <property type="entry name" value="TR-TYPE G DOMAIN-CONTAINING PROTEIN"/>
    <property type="match status" value="1"/>
</dbReference>
<dbReference type="Gene3D" id="2.40.30.10">
    <property type="entry name" value="Translation factors"/>
    <property type="match status" value="1"/>
</dbReference>
<reference evidence="4 5" key="1">
    <citation type="journal article" date="2016" name="Nat. Commun.">
        <title>Thousands of microbial genomes shed light on interconnected biogeochemical processes in an aquifer system.</title>
        <authorList>
            <person name="Anantharaman K."/>
            <person name="Brown C.T."/>
            <person name="Hug L.A."/>
            <person name="Sharon I."/>
            <person name="Castelle C.J."/>
            <person name="Probst A.J."/>
            <person name="Thomas B.C."/>
            <person name="Singh A."/>
            <person name="Wilkins M.J."/>
            <person name="Karaoz U."/>
            <person name="Brodie E.L."/>
            <person name="Williams K.H."/>
            <person name="Hubbard S.S."/>
            <person name="Banfield J.F."/>
        </authorList>
    </citation>
    <scope>NUCLEOTIDE SEQUENCE [LARGE SCALE GENOMIC DNA]</scope>
</reference>
<keyword evidence="1" id="KW-0342">GTP-binding</keyword>
<comment type="caution">
    <text evidence="4">The sequence shown here is derived from an EMBL/GenBank/DDBJ whole genome shotgun (WGS) entry which is preliminary data.</text>
</comment>
<dbReference type="InterPro" id="IPR042116">
    <property type="entry name" value="TypA/BipA_C"/>
</dbReference>
<dbReference type="SUPFAM" id="SSF52540">
    <property type="entry name" value="P-loop containing nucleoside triphosphate hydrolases"/>
    <property type="match status" value="1"/>
</dbReference>
<name>A0A1F7GLC6_9BACT</name>
<evidence type="ECO:0000313" key="4">
    <source>
        <dbReference type="EMBL" id="OGK19753.1"/>
    </source>
</evidence>
<dbReference type="Pfam" id="PF03144">
    <property type="entry name" value="GTP_EFTU_D2"/>
    <property type="match status" value="1"/>
</dbReference>
<dbReference type="SUPFAM" id="SSF54980">
    <property type="entry name" value="EF-G C-terminal domain-like"/>
    <property type="match status" value="2"/>
</dbReference>
<dbReference type="PRINTS" id="PR00315">
    <property type="entry name" value="ELONGATNFCT"/>
</dbReference>
<dbReference type="Gene3D" id="2.40.50.250">
    <property type="entry name" value="bipa protein"/>
    <property type="match status" value="1"/>
</dbReference>
<dbReference type="GO" id="GO:1990904">
    <property type="term" value="C:ribonucleoprotein complex"/>
    <property type="evidence" value="ECO:0007669"/>
    <property type="project" value="TreeGrafter"/>
</dbReference>
<dbReference type="Pfam" id="PF00009">
    <property type="entry name" value="GTP_EFTU"/>
    <property type="match status" value="1"/>
</dbReference>
<dbReference type="Proteomes" id="UP000176850">
    <property type="component" value="Unassembled WGS sequence"/>
</dbReference>
<dbReference type="Gene3D" id="3.30.70.240">
    <property type="match status" value="1"/>
</dbReference>
<dbReference type="CDD" id="cd03691">
    <property type="entry name" value="BipA_TypA_II"/>
    <property type="match status" value="1"/>
</dbReference>
<dbReference type="CDD" id="cd01891">
    <property type="entry name" value="TypA_BipA"/>
    <property type="match status" value="1"/>
</dbReference>
<dbReference type="InterPro" id="IPR000640">
    <property type="entry name" value="EFG_V-like"/>
</dbReference>
<evidence type="ECO:0000259" key="3">
    <source>
        <dbReference type="PROSITE" id="PS51722"/>
    </source>
</evidence>
<dbReference type="InterPro" id="IPR009000">
    <property type="entry name" value="Transl_B-barrel_sf"/>
</dbReference>
<sequence>MNIYNIAIIAHVDHGKTTLVDALLKQTHTFRDNQKEMGQTLIMDSNDLEREKGITILSKNTSVFYKDHKINIIDTPGHADFGGEVERIINMASGAILLVDAAEGPLPQTKFVLKKALEAHLKIILVINKIDKKDERSDEVIHEVESLFLELAHDESALHFTTLFAVGRDGKVFFEKPEKYSPETPGDVTPLFETVIKEVPNSAIDEDKPFQMLISTLDHDLYVGRLCIGKVNQGKLKKGEKITLVNETGVLGNYTASKLYTSEGISRVEVEEITSGDIVALAGIAQLTIGQTVTDPATPVALPTISIEEPTIKITIGPNTSPLAGREGEFTTSRQIKERLSKEIQTNLGLQIEDDSSSGTGFMVRGRGELHLAILIETMRREGFELEVSRPQVIYKTIDGMVCEPYEEVTIDVHKDFMGVVSEEFGKRQGTMLDVTTDRNDTVRMIYKISSQNLIGIRSSLLTKTRGTMIMSSYFLGYEPKGSPMEQVRSGALVATQAGSSMTYGLVNAQERGMLFIGPGITVYEGMVVGQASREEDIEVHVCREKKLTNNRSSGEGVSESLEPATILSLEQSLDFIADDELLEVTPKSLRIRKRYLTQSARRIAGRS</sequence>
<dbReference type="GO" id="GO:0005829">
    <property type="term" value="C:cytosol"/>
    <property type="evidence" value="ECO:0007669"/>
    <property type="project" value="TreeGrafter"/>
</dbReference>
<dbReference type="InterPro" id="IPR047042">
    <property type="entry name" value="BipA_II"/>
</dbReference>
<proteinExistence type="predicted"/>
<dbReference type="InterPro" id="IPR035647">
    <property type="entry name" value="EFG_III/V"/>
</dbReference>
<dbReference type="InterPro" id="IPR005225">
    <property type="entry name" value="Small_GTP-bd"/>
</dbReference>
<dbReference type="InterPro" id="IPR048876">
    <property type="entry name" value="BipA_C"/>
</dbReference>
<dbReference type="InterPro" id="IPR035651">
    <property type="entry name" value="BipA_V"/>
</dbReference>
<dbReference type="GO" id="GO:0005525">
    <property type="term" value="F:GTP binding"/>
    <property type="evidence" value="ECO:0007669"/>
    <property type="project" value="UniProtKB-KW"/>
</dbReference>
<dbReference type="InterPro" id="IPR031157">
    <property type="entry name" value="G_TR_CS"/>
</dbReference>
<dbReference type="FunFam" id="3.30.70.240:FF:000002">
    <property type="entry name" value="GTP-binding protein TypA"/>
    <property type="match status" value="1"/>
</dbReference>
<dbReference type="PROSITE" id="PS00301">
    <property type="entry name" value="G_TR_1"/>
    <property type="match status" value="1"/>
</dbReference>
<dbReference type="EMBL" id="MFZH01000006">
    <property type="protein sequence ID" value="OGK19753.1"/>
    <property type="molecule type" value="Genomic_DNA"/>
</dbReference>
<dbReference type="Pfam" id="PF21018">
    <property type="entry name" value="BipA_C"/>
    <property type="match status" value="1"/>
</dbReference>
<dbReference type="PROSITE" id="PS51722">
    <property type="entry name" value="G_TR_2"/>
    <property type="match status" value="1"/>
</dbReference>
<feature type="domain" description="Tr-type G" evidence="3">
    <location>
        <begin position="1"/>
        <end position="204"/>
    </location>
</feature>
<evidence type="ECO:0000256" key="1">
    <source>
        <dbReference type="ARBA" id="ARBA00023134"/>
    </source>
</evidence>
<dbReference type="Gene3D" id="3.30.70.870">
    <property type="entry name" value="Elongation Factor G (Translational Gtpase), domain 3"/>
    <property type="match status" value="1"/>
</dbReference>
<keyword evidence="1" id="KW-0547">Nucleotide-binding</keyword>
<evidence type="ECO:0000313" key="5">
    <source>
        <dbReference type="Proteomes" id="UP000176850"/>
    </source>
</evidence>
<dbReference type="NCBIfam" id="TIGR01394">
    <property type="entry name" value="TypA_BipA"/>
    <property type="match status" value="1"/>
</dbReference>
<dbReference type="InterPro" id="IPR006298">
    <property type="entry name" value="BipA"/>
</dbReference>
<gene>
    <name evidence="4" type="ORF">A2799_01080</name>
</gene>
<dbReference type="PANTHER" id="PTHR42908">
    <property type="entry name" value="TRANSLATION ELONGATION FACTOR-RELATED"/>
    <property type="match status" value="1"/>
</dbReference>
<dbReference type="Pfam" id="PF00679">
    <property type="entry name" value="EFG_C"/>
    <property type="match status" value="1"/>
</dbReference>
<dbReference type="AlphaFoldDB" id="A0A1F7GLC6"/>
<dbReference type="InterPro" id="IPR027417">
    <property type="entry name" value="P-loop_NTPase"/>
</dbReference>
<protein>
    <recommendedName>
        <fullName evidence="2">50S ribosomal subunit assembly factor BipA</fullName>
    </recommendedName>
</protein>
<evidence type="ECO:0000256" key="2">
    <source>
        <dbReference type="ARBA" id="ARBA00035722"/>
    </source>
</evidence>
<dbReference type="CDD" id="cd03710">
    <property type="entry name" value="BipA_TypA_C"/>
    <property type="match status" value="1"/>
</dbReference>
<organism evidence="4 5">
    <name type="scientific">Candidatus Roizmanbacteria bacterium RIFCSPHIGHO2_01_FULL_39_24</name>
    <dbReference type="NCBI Taxonomy" id="1802032"/>
    <lineage>
        <taxon>Bacteria</taxon>
        <taxon>Candidatus Roizmaniibacteriota</taxon>
    </lineage>
</organism>
<dbReference type="NCBIfam" id="TIGR00231">
    <property type="entry name" value="small_GTP"/>
    <property type="match status" value="1"/>
</dbReference>
<dbReference type="InterPro" id="IPR047041">
    <property type="entry name" value="BipA_GTP-bd_dom"/>
</dbReference>
<dbReference type="Gene3D" id="3.40.50.300">
    <property type="entry name" value="P-loop containing nucleotide triphosphate hydrolases"/>
    <property type="match status" value="1"/>
</dbReference>
<dbReference type="InterPro" id="IPR000795">
    <property type="entry name" value="T_Tr_GTP-bd_dom"/>
</dbReference>
<dbReference type="SUPFAM" id="SSF50447">
    <property type="entry name" value="Translation proteins"/>
    <property type="match status" value="1"/>
</dbReference>
<dbReference type="FunFam" id="3.30.70.870:FF:000003">
    <property type="entry name" value="GTP-binding protein TypA"/>
    <property type="match status" value="1"/>
</dbReference>
<accession>A0A1F7GLC6</accession>
<dbReference type="GO" id="GO:0003924">
    <property type="term" value="F:GTPase activity"/>
    <property type="evidence" value="ECO:0007669"/>
    <property type="project" value="InterPro"/>
</dbReference>